<evidence type="ECO:0000256" key="5">
    <source>
        <dbReference type="ARBA" id="ARBA00004624"/>
    </source>
</evidence>
<dbReference type="GO" id="GO:0030426">
    <property type="term" value="C:growth cone"/>
    <property type="evidence" value="ECO:0007669"/>
    <property type="project" value="UniProtKB-SubCell"/>
</dbReference>
<dbReference type="SUPFAM" id="SSF50044">
    <property type="entry name" value="SH3-domain"/>
    <property type="match status" value="1"/>
</dbReference>
<name>A0A8C2BJ04_CYPCA</name>
<keyword evidence="15" id="KW-0009">Actin-binding</keyword>
<dbReference type="Gene3D" id="3.40.20.10">
    <property type="entry name" value="Severin"/>
    <property type="match status" value="1"/>
</dbReference>
<dbReference type="Pfam" id="PF00018">
    <property type="entry name" value="SH3_1"/>
    <property type="match status" value="1"/>
</dbReference>
<dbReference type="SMART" id="SM00326">
    <property type="entry name" value="SH3"/>
    <property type="match status" value="1"/>
</dbReference>
<evidence type="ECO:0000256" key="3">
    <source>
        <dbReference type="ARBA" id="ARBA00004282"/>
    </source>
</evidence>
<dbReference type="SMART" id="SM00102">
    <property type="entry name" value="ADF"/>
    <property type="match status" value="1"/>
</dbReference>
<feature type="domain" description="ADF-H" evidence="23">
    <location>
        <begin position="3"/>
        <end position="134"/>
    </location>
</feature>
<evidence type="ECO:0000256" key="12">
    <source>
        <dbReference type="ARBA" id="ARBA00022949"/>
    </source>
</evidence>
<sequence>MRAINLDAYSLSLLTAKEDILNPRASTNWALFSYEGVTNNLKLTDSGAGGLTELVGKFHSSRPMYGLCRAGLTETGQPQIVMVCWVGNNVDEHRRTECVSHVPAIKTFFKEAQVFITASEQDEVTEELIMAAFAKIRPPMERLRRTSRTTDKDETVGTNYKKTNAAMEMRRINRDSFWARAEREEEERKEEERRRAAEERRRWERERILQEKKEAEERERKMSEKLQMIEEQRFEQQKREHEEDMRARLRRSESIEKAAEAAALVSQRTINPREFFRQLSASSQNSSSPGSTRSGKSPFRRYQRSLTDTAFIFERAYSTSGSTSPLSPSARSPFSRSPSTSSKCPTSPLSPPYRTIPSPQRPQTSPPTSPPPRSVPPVSPLPSLPVSRAPPLHRPPPQAPVHDSASPASPKLLDSQEKSESRNYDSSEELAVATEPPPATLTENPLHTMELVTSSRILCEPKPEVDFTAKAVLVEEDEEEVEELEETSAMSAPPSDTDITTNYEEAVKEPEDVQSVISPLVEVEEPEEPESESKDEPEEQPAAESEELRANVDHLAPEEPRNVVPISDDEVEKDLPESQESCVNASEYDVMNEEDGSECGRPLNGTVEDVEVSEHSTPERYCYTVNREEKDGDEIQTEEVLKPVVPSYCSHPQKDFCGVACFNSSADDTELSFEPGDIISDVETVDKAWWRGYSKDGRQGLFPANYVETI</sequence>
<evidence type="ECO:0000313" key="25">
    <source>
        <dbReference type="Proteomes" id="UP000694700"/>
    </source>
</evidence>
<dbReference type="GO" id="GO:0005884">
    <property type="term" value="C:actin filament"/>
    <property type="evidence" value="ECO:0007669"/>
    <property type="project" value="TreeGrafter"/>
</dbReference>
<feature type="compositionally biased region" description="Acidic residues" evidence="21">
    <location>
        <begin position="522"/>
        <end position="545"/>
    </location>
</feature>
<dbReference type="InterPro" id="IPR001452">
    <property type="entry name" value="SH3_domain"/>
</dbReference>
<dbReference type="CDD" id="cd11281">
    <property type="entry name" value="ADF_drebrin_like"/>
    <property type="match status" value="1"/>
</dbReference>
<accession>A0A8C2BJ04</accession>
<keyword evidence="14" id="KW-0175">Coiled coil</keyword>
<dbReference type="PROSITE" id="PS51263">
    <property type="entry name" value="ADF_H"/>
    <property type="match status" value="1"/>
</dbReference>
<dbReference type="InterPro" id="IPR035717">
    <property type="entry name" value="Drebrin-like_SH3"/>
</dbReference>
<evidence type="ECO:0000256" key="6">
    <source>
        <dbReference type="ARBA" id="ARBA00011039"/>
    </source>
</evidence>
<feature type="domain" description="SH3" evidence="22">
    <location>
        <begin position="653"/>
        <end position="710"/>
    </location>
</feature>
<evidence type="ECO:0000256" key="7">
    <source>
        <dbReference type="ARBA" id="ARBA00022443"/>
    </source>
</evidence>
<proteinExistence type="inferred from homology"/>
<keyword evidence="11" id="KW-0524">Neurogenesis</keyword>
<dbReference type="PANTHER" id="PTHR10829:SF9">
    <property type="entry name" value="ADF-H DOMAIN-CONTAINING PROTEIN"/>
    <property type="match status" value="1"/>
</dbReference>
<dbReference type="Pfam" id="PF00241">
    <property type="entry name" value="Cofilin_ADF"/>
    <property type="match status" value="1"/>
</dbReference>
<evidence type="ECO:0000256" key="16">
    <source>
        <dbReference type="ARBA" id="ARBA00023212"/>
    </source>
</evidence>
<keyword evidence="7 20" id="KW-0728">SH3 domain</keyword>
<evidence type="ECO:0000256" key="2">
    <source>
        <dbReference type="ARBA" id="ARBA00004279"/>
    </source>
</evidence>
<feature type="compositionally biased region" description="Basic and acidic residues" evidence="21">
    <location>
        <begin position="546"/>
        <end position="561"/>
    </location>
</feature>
<evidence type="ECO:0000313" key="24">
    <source>
        <dbReference type="Ensembl" id="ENSCCRP00015121479.1"/>
    </source>
</evidence>
<evidence type="ECO:0000256" key="17">
    <source>
        <dbReference type="ARBA" id="ARBA00023273"/>
    </source>
</evidence>
<evidence type="ECO:0000259" key="22">
    <source>
        <dbReference type="PROSITE" id="PS50002"/>
    </source>
</evidence>
<dbReference type="PRINTS" id="PR00452">
    <property type="entry name" value="SH3DOMAIN"/>
</dbReference>
<evidence type="ECO:0000256" key="18">
    <source>
        <dbReference type="ARBA" id="ARBA00073040"/>
    </source>
</evidence>
<evidence type="ECO:0000259" key="23">
    <source>
        <dbReference type="PROSITE" id="PS51263"/>
    </source>
</evidence>
<evidence type="ECO:0000256" key="4">
    <source>
        <dbReference type="ARBA" id="ARBA00004544"/>
    </source>
</evidence>
<dbReference type="InterPro" id="IPR002108">
    <property type="entry name" value="ADF-H"/>
</dbReference>
<dbReference type="GO" id="GO:0030833">
    <property type="term" value="P:regulation of actin filament polymerization"/>
    <property type="evidence" value="ECO:0007669"/>
    <property type="project" value="TreeGrafter"/>
</dbReference>
<feature type="region of interest" description="Disordered" evidence="21">
    <location>
        <begin position="317"/>
        <end position="445"/>
    </location>
</feature>
<keyword evidence="8" id="KW-0217">Developmental protein</keyword>
<protein>
    <recommendedName>
        <fullName evidence="18">Drebrin</fullName>
    </recommendedName>
    <alternativeName>
        <fullName evidence="19">Developmentally-regulated brain protein</fullName>
    </alternativeName>
</protein>
<comment type="similarity">
    <text evidence="6">Belongs to the ABP1 family.</text>
</comment>
<evidence type="ECO:0000256" key="10">
    <source>
        <dbReference type="ARBA" id="ARBA00022782"/>
    </source>
</evidence>
<dbReference type="Ensembl" id="ENSCCRT00015125319.1">
    <property type="protein sequence ID" value="ENSCCRP00015121479.1"/>
    <property type="gene ID" value="ENSCCRG00015047747.1"/>
</dbReference>
<feature type="region of interest" description="Disordered" evidence="21">
    <location>
        <begin position="275"/>
        <end position="303"/>
    </location>
</feature>
<evidence type="ECO:0000256" key="14">
    <source>
        <dbReference type="ARBA" id="ARBA00023054"/>
    </source>
</evidence>
<evidence type="ECO:0000256" key="8">
    <source>
        <dbReference type="ARBA" id="ARBA00022473"/>
    </source>
</evidence>
<feature type="compositionally biased region" description="Basic and acidic residues" evidence="21">
    <location>
        <begin position="414"/>
        <end position="425"/>
    </location>
</feature>
<dbReference type="SUPFAM" id="SSF55753">
    <property type="entry name" value="Actin depolymerizing proteins"/>
    <property type="match status" value="1"/>
</dbReference>
<dbReference type="AlphaFoldDB" id="A0A8C2BJ04"/>
<evidence type="ECO:0000256" key="13">
    <source>
        <dbReference type="ARBA" id="ARBA00022990"/>
    </source>
</evidence>
<keyword evidence="10" id="KW-0221">Differentiation</keyword>
<feature type="compositionally biased region" description="Low complexity" evidence="21">
    <location>
        <begin position="280"/>
        <end position="297"/>
    </location>
</feature>
<comment type="subcellular location">
    <subcellularLocation>
        <location evidence="3">Cell junction</location>
    </subcellularLocation>
    <subcellularLocation>
        <location evidence="2">Cell projection</location>
        <location evidence="2">Dendrite</location>
    </subcellularLocation>
    <subcellularLocation>
        <location evidence="5">Cell projection</location>
        <location evidence="5">Growth cone</location>
    </subcellularLocation>
    <subcellularLocation>
        <location evidence="4">Cytoplasm</location>
        <location evidence="4">Cell cortex</location>
    </subcellularLocation>
    <subcellularLocation>
        <location evidence="1">Cytoplasm</location>
        <location evidence="1">Cytoskeleton</location>
    </subcellularLocation>
</comment>
<organism evidence="24 25">
    <name type="scientific">Cyprinus carpio</name>
    <name type="common">Common carp</name>
    <dbReference type="NCBI Taxonomy" id="7962"/>
    <lineage>
        <taxon>Eukaryota</taxon>
        <taxon>Metazoa</taxon>
        <taxon>Chordata</taxon>
        <taxon>Craniata</taxon>
        <taxon>Vertebrata</taxon>
        <taxon>Euteleostomi</taxon>
        <taxon>Actinopterygii</taxon>
        <taxon>Neopterygii</taxon>
        <taxon>Teleostei</taxon>
        <taxon>Ostariophysi</taxon>
        <taxon>Cypriniformes</taxon>
        <taxon>Cyprinidae</taxon>
        <taxon>Cyprininae</taxon>
        <taxon>Cyprinus</taxon>
    </lineage>
</organism>
<dbReference type="GO" id="GO:0070161">
    <property type="term" value="C:anchoring junction"/>
    <property type="evidence" value="ECO:0007669"/>
    <property type="project" value="UniProtKB-SubCell"/>
</dbReference>
<evidence type="ECO:0000256" key="15">
    <source>
        <dbReference type="ARBA" id="ARBA00023203"/>
    </source>
</evidence>
<dbReference type="InterPro" id="IPR029006">
    <property type="entry name" value="ADF-H/Gelsolin-like_dom_sf"/>
</dbReference>
<keyword evidence="17" id="KW-0966">Cell projection</keyword>
<keyword evidence="16" id="KW-0206">Cytoskeleton</keyword>
<dbReference type="GO" id="GO:0030154">
    <property type="term" value="P:cell differentiation"/>
    <property type="evidence" value="ECO:0007669"/>
    <property type="project" value="UniProtKB-KW"/>
</dbReference>
<feature type="region of interest" description="Disordered" evidence="21">
    <location>
        <begin position="476"/>
        <end position="602"/>
    </location>
</feature>
<feature type="compositionally biased region" description="Low complexity" evidence="21">
    <location>
        <begin position="318"/>
        <end position="347"/>
    </location>
</feature>
<dbReference type="FunFam" id="3.40.20.10:FF:000032">
    <property type="entry name" value="Drebrin 1"/>
    <property type="match status" value="1"/>
</dbReference>
<evidence type="ECO:0000256" key="1">
    <source>
        <dbReference type="ARBA" id="ARBA00004245"/>
    </source>
</evidence>
<reference evidence="24" key="1">
    <citation type="submission" date="2025-08" db="UniProtKB">
        <authorList>
            <consortium name="Ensembl"/>
        </authorList>
    </citation>
    <scope>IDENTIFICATION</scope>
</reference>
<dbReference type="CDD" id="cd11960">
    <property type="entry name" value="SH3_Abp1_eu"/>
    <property type="match status" value="1"/>
</dbReference>
<feature type="compositionally biased region" description="Acidic residues" evidence="21">
    <location>
        <begin position="476"/>
        <end position="486"/>
    </location>
</feature>
<evidence type="ECO:0000256" key="9">
    <source>
        <dbReference type="ARBA" id="ARBA00022490"/>
    </source>
</evidence>
<evidence type="ECO:0000256" key="19">
    <source>
        <dbReference type="ARBA" id="ARBA00076970"/>
    </source>
</evidence>
<dbReference type="GO" id="GO:0030425">
    <property type="term" value="C:dendrite"/>
    <property type="evidence" value="ECO:0007669"/>
    <property type="project" value="UniProtKB-SubCell"/>
</dbReference>
<dbReference type="GO" id="GO:0051015">
    <property type="term" value="F:actin filament binding"/>
    <property type="evidence" value="ECO:0007669"/>
    <property type="project" value="TreeGrafter"/>
</dbReference>
<evidence type="ECO:0000256" key="21">
    <source>
        <dbReference type="SAM" id="MobiDB-lite"/>
    </source>
</evidence>
<evidence type="ECO:0000256" key="20">
    <source>
        <dbReference type="PROSITE-ProRule" id="PRU00192"/>
    </source>
</evidence>
<dbReference type="GO" id="GO:0007399">
    <property type="term" value="P:nervous system development"/>
    <property type="evidence" value="ECO:0007669"/>
    <property type="project" value="UniProtKB-KW"/>
</dbReference>
<keyword evidence="9" id="KW-0963">Cytoplasm</keyword>
<feature type="region of interest" description="Disordered" evidence="21">
    <location>
        <begin position="228"/>
        <end position="249"/>
    </location>
</feature>
<dbReference type="GO" id="GO:0030864">
    <property type="term" value="C:cortical actin cytoskeleton"/>
    <property type="evidence" value="ECO:0007669"/>
    <property type="project" value="TreeGrafter"/>
</dbReference>
<evidence type="ECO:0000256" key="11">
    <source>
        <dbReference type="ARBA" id="ARBA00022902"/>
    </source>
</evidence>
<dbReference type="PROSITE" id="PS50002">
    <property type="entry name" value="SH3"/>
    <property type="match status" value="1"/>
</dbReference>
<dbReference type="Gene3D" id="2.30.30.40">
    <property type="entry name" value="SH3 Domains"/>
    <property type="match status" value="1"/>
</dbReference>
<dbReference type="PANTHER" id="PTHR10829">
    <property type="entry name" value="CORTACTIN AND DREBRIN"/>
    <property type="match status" value="1"/>
</dbReference>
<keyword evidence="13" id="KW-0007">Acetylation</keyword>
<feature type="compositionally biased region" description="Pro residues" evidence="21">
    <location>
        <begin position="364"/>
        <end position="383"/>
    </location>
</feature>
<dbReference type="InterPro" id="IPR036028">
    <property type="entry name" value="SH3-like_dom_sf"/>
</dbReference>
<dbReference type="Proteomes" id="UP000694700">
    <property type="component" value="Unplaced"/>
</dbReference>
<keyword evidence="12" id="KW-0965">Cell junction</keyword>